<evidence type="ECO:0000259" key="6">
    <source>
        <dbReference type="Pfam" id="PF22692"/>
    </source>
</evidence>
<keyword evidence="3 4" id="KW-0975">Bacterial flagellum</keyword>
<dbReference type="InterPro" id="IPR019776">
    <property type="entry name" value="Flagellar_basal_body_rod_CS"/>
</dbReference>
<keyword evidence="8" id="KW-1185">Reference proteome</keyword>
<dbReference type="SUPFAM" id="SSF117143">
    <property type="entry name" value="Flagellar hook protein flgE"/>
    <property type="match status" value="1"/>
</dbReference>
<dbReference type="HOGENOM" id="CLU_013687_0_0_0"/>
<dbReference type="AlphaFoldDB" id="I0IHT4"/>
<keyword evidence="7" id="KW-0969">Cilium</keyword>
<dbReference type="GO" id="GO:0009425">
    <property type="term" value="C:bacterial-type flagellum basal body"/>
    <property type="evidence" value="ECO:0007669"/>
    <property type="project" value="UniProtKB-SubCell"/>
</dbReference>
<gene>
    <name evidence="7" type="primary">flgF</name>
    <name evidence="7" type="ordered locus">PSMK_26630</name>
</gene>
<comment type="subcellular location">
    <subcellularLocation>
        <location evidence="1 4">Bacterial flagellum basal body</location>
    </subcellularLocation>
</comment>
<dbReference type="STRING" id="1142394.PSMK_26630"/>
<keyword evidence="7" id="KW-0966">Cell projection</keyword>
<dbReference type="NCBIfam" id="TIGR03506">
    <property type="entry name" value="FlgEFG_subfam"/>
    <property type="match status" value="1"/>
</dbReference>
<dbReference type="RefSeq" id="WP_014438035.1">
    <property type="nucleotide sequence ID" value="NC_017080.1"/>
</dbReference>
<dbReference type="PANTHER" id="PTHR30435:SF19">
    <property type="entry name" value="FLAGELLAR BASAL-BODY ROD PROTEIN FLGG"/>
    <property type="match status" value="1"/>
</dbReference>
<evidence type="ECO:0000256" key="3">
    <source>
        <dbReference type="ARBA" id="ARBA00023143"/>
    </source>
</evidence>
<evidence type="ECO:0000313" key="8">
    <source>
        <dbReference type="Proteomes" id="UP000007881"/>
    </source>
</evidence>
<keyword evidence="7" id="KW-0282">Flagellum</keyword>
<organism evidence="7 8">
    <name type="scientific">Phycisphaera mikurensis (strain NBRC 102666 / KCTC 22515 / FYK2301M01)</name>
    <dbReference type="NCBI Taxonomy" id="1142394"/>
    <lineage>
        <taxon>Bacteria</taxon>
        <taxon>Pseudomonadati</taxon>
        <taxon>Planctomycetota</taxon>
        <taxon>Phycisphaerae</taxon>
        <taxon>Phycisphaerales</taxon>
        <taxon>Phycisphaeraceae</taxon>
        <taxon>Phycisphaera</taxon>
    </lineage>
</organism>
<dbReference type="InterPro" id="IPR037925">
    <property type="entry name" value="FlgE/F/G-like"/>
</dbReference>
<evidence type="ECO:0000256" key="1">
    <source>
        <dbReference type="ARBA" id="ARBA00004117"/>
    </source>
</evidence>
<proteinExistence type="inferred from homology"/>
<feature type="domain" description="Flagellar hook protein FlgE/F/G-like D1" evidence="6">
    <location>
        <begin position="98"/>
        <end position="162"/>
    </location>
</feature>
<evidence type="ECO:0000313" key="7">
    <source>
        <dbReference type="EMBL" id="BAM04822.1"/>
    </source>
</evidence>
<feature type="domain" description="Flagellar basal body rod protein N-terminal" evidence="5">
    <location>
        <begin position="9"/>
        <end position="35"/>
    </location>
</feature>
<sequence>MNYGLYLSAAGALTASHRQDVAANNLANVNTVGFKPQLAAAQARPPEAVEDLAPMRTSNQLLERLGGGTVVAASRVSLQAGPVVTTGNPLDAMLPQANAFFTVENTQTPGEPALTRDGRFLVSEAGELVNQAGARVLDDRGLPIRLPEGVPAQLEADGRVTAGGGLAGRLGVVEVAAADAAALRPIGGNRFALLGGAGTAAVAGPVLEVGATEGSASEPIRQLTSMLSAGKSASSNYRMIQNHDLLMDRAINTLARVA</sequence>
<dbReference type="EMBL" id="AP012338">
    <property type="protein sequence ID" value="BAM04822.1"/>
    <property type="molecule type" value="Genomic_DNA"/>
</dbReference>
<dbReference type="Pfam" id="PF22692">
    <property type="entry name" value="LlgE_F_G_D1"/>
    <property type="match status" value="1"/>
</dbReference>
<dbReference type="InterPro" id="IPR001444">
    <property type="entry name" value="Flag_bb_rod_N"/>
</dbReference>
<comment type="similarity">
    <text evidence="2 4">Belongs to the flagella basal body rod proteins family.</text>
</comment>
<dbReference type="KEGG" id="phm:PSMK_26630"/>
<evidence type="ECO:0000256" key="2">
    <source>
        <dbReference type="ARBA" id="ARBA00009677"/>
    </source>
</evidence>
<name>I0IHT4_PHYMF</name>
<dbReference type="InterPro" id="IPR020013">
    <property type="entry name" value="Flagellar_FlgE/F/G"/>
</dbReference>
<reference evidence="7 8" key="1">
    <citation type="submission" date="2012-02" db="EMBL/GenBank/DDBJ databases">
        <title>Complete genome sequence of Phycisphaera mikurensis NBRC 102666.</title>
        <authorList>
            <person name="Ankai A."/>
            <person name="Hosoyama A."/>
            <person name="Terui Y."/>
            <person name="Sekine M."/>
            <person name="Fukai R."/>
            <person name="Kato Y."/>
            <person name="Nakamura S."/>
            <person name="Yamada-Narita S."/>
            <person name="Kawakoshi A."/>
            <person name="Fukunaga Y."/>
            <person name="Yamazaki S."/>
            <person name="Fujita N."/>
        </authorList>
    </citation>
    <scope>NUCLEOTIDE SEQUENCE [LARGE SCALE GENOMIC DNA]</scope>
    <source>
        <strain evidence="8">NBRC 102666 / KCTC 22515 / FYK2301M01</strain>
    </source>
</reference>
<dbReference type="PANTHER" id="PTHR30435">
    <property type="entry name" value="FLAGELLAR PROTEIN"/>
    <property type="match status" value="1"/>
</dbReference>
<dbReference type="GO" id="GO:0071978">
    <property type="term" value="P:bacterial-type flagellum-dependent swarming motility"/>
    <property type="evidence" value="ECO:0007669"/>
    <property type="project" value="TreeGrafter"/>
</dbReference>
<evidence type="ECO:0000256" key="4">
    <source>
        <dbReference type="RuleBase" id="RU362116"/>
    </source>
</evidence>
<evidence type="ECO:0000259" key="5">
    <source>
        <dbReference type="Pfam" id="PF00460"/>
    </source>
</evidence>
<dbReference type="Pfam" id="PF00460">
    <property type="entry name" value="Flg_bb_rod"/>
    <property type="match status" value="1"/>
</dbReference>
<dbReference type="InterPro" id="IPR053967">
    <property type="entry name" value="LlgE_F_G-like_D1"/>
</dbReference>
<dbReference type="eggNOG" id="COG4786">
    <property type="taxonomic scope" value="Bacteria"/>
</dbReference>
<protein>
    <submittedName>
        <fullName evidence="7">Putative flagellar basal-body rod protein FlgF</fullName>
    </submittedName>
</protein>
<accession>I0IHT4</accession>
<dbReference type="Proteomes" id="UP000007881">
    <property type="component" value="Chromosome"/>
</dbReference>
<dbReference type="PROSITE" id="PS00588">
    <property type="entry name" value="FLAGELLA_BB_ROD"/>
    <property type="match status" value="1"/>
</dbReference>